<dbReference type="EMBL" id="JAKIKT010000001">
    <property type="protein sequence ID" value="MCL2913073.1"/>
    <property type="molecule type" value="Genomic_DNA"/>
</dbReference>
<evidence type="ECO:0000313" key="1">
    <source>
        <dbReference type="EMBL" id="MCL2913073.1"/>
    </source>
</evidence>
<dbReference type="RefSeq" id="WP_249247862.1">
    <property type="nucleotide sequence ID" value="NZ_JAKIKT010000001.1"/>
</dbReference>
<comment type="caution">
    <text evidence="1">The sequence shown here is derived from an EMBL/GenBank/DDBJ whole genome shotgun (WGS) entry which is preliminary data.</text>
</comment>
<evidence type="ECO:0000313" key="2">
    <source>
        <dbReference type="Proteomes" id="UP001202831"/>
    </source>
</evidence>
<accession>A0ABT0N3S2</accession>
<proteinExistence type="predicted"/>
<keyword evidence="2" id="KW-1185">Reference proteome</keyword>
<name>A0ABT0N3S2_9GAMM</name>
<dbReference type="Proteomes" id="UP001202831">
    <property type="component" value="Unassembled WGS sequence"/>
</dbReference>
<reference evidence="1 2" key="1">
    <citation type="submission" date="2022-01" db="EMBL/GenBank/DDBJ databases">
        <title>Whole genome-based taxonomy of the Shewanellaceae.</title>
        <authorList>
            <person name="Martin-Rodriguez A.J."/>
        </authorList>
    </citation>
    <scope>NUCLEOTIDE SEQUENCE [LARGE SCALE GENOMIC DNA]</scope>
    <source>
        <strain evidence="1 2">DSM 21332</strain>
    </source>
</reference>
<organism evidence="1 2">
    <name type="scientific">Shewanella corallii</name>
    <dbReference type="NCBI Taxonomy" id="560080"/>
    <lineage>
        <taxon>Bacteria</taxon>
        <taxon>Pseudomonadati</taxon>
        <taxon>Pseudomonadota</taxon>
        <taxon>Gammaproteobacteria</taxon>
        <taxon>Alteromonadales</taxon>
        <taxon>Shewanellaceae</taxon>
        <taxon>Shewanella</taxon>
    </lineage>
</organism>
<gene>
    <name evidence="1" type="ORF">L2725_04635</name>
</gene>
<sequence>MTEPAEPYSDWIGKTYQQLQQDSHFLALVDGSKPEVIDDSLDDFYISSEASKTEFIFKRDTQRLIALIFWMRPDGRFPKSLNAGMTRQDVHALLGDPIESVPARKIPVLGEVPPFERFEGKVSVTYSLKTDQVEDVRFHS</sequence>
<protein>
    <submittedName>
        <fullName evidence="1">Uncharacterized protein</fullName>
    </submittedName>
</protein>